<keyword evidence="2" id="KW-0472">Membrane</keyword>
<dbReference type="Proteomes" id="UP000054359">
    <property type="component" value="Unassembled WGS sequence"/>
</dbReference>
<evidence type="ECO:0000313" key="3">
    <source>
        <dbReference type="EMBL" id="KFM62982.1"/>
    </source>
</evidence>
<evidence type="ECO:0000256" key="2">
    <source>
        <dbReference type="SAM" id="Phobius"/>
    </source>
</evidence>
<feature type="compositionally biased region" description="Polar residues" evidence="1">
    <location>
        <begin position="101"/>
        <end position="113"/>
    </location>
</feature>
<organism evidence="3 4">
    <name type="scientific">Stegodyphus mimosarum</name>
    <name type="common">African social velvet spider</name>
    <dbReference type="NCBI Taxonomy" id="407821"/>
    <lineage>
        <taxon>Eukaryota</taxon>
        <taxon>Metazoa</taxon>
        <taxon>Ecdysozoa</taxon>
        <taxon>Arthropoda</taxon>
        <taxon>Chelicerata</taxon>
        <taxon>Arachnida</taxon>
        <taxon>Araneae</taxon>
        <taxon>Araneomorphae</taxon>
        <taxon>Entelegynae</taxon>
        <taxon>Eresoidea</taxon>
        <taxon>Eresidae</taxon>
        <taxon>Stegodyphus</taxon>
    </lineage>
</organism>
<dbReference type="AlphaFoldDB" id="A0A087TCZ3"/>
<sequence length="169" mass="19223">MFVLVGSINTLAPIVTIPFLLTYATVEYAYFSLAMTFDLQKRREERYAEQGLQSPSFVVDHSVGRITAYGSTVESKADADLDELFPERVPHHKRGMVREGSSVSVTATDSPVTSPDEHSSIRSVESRNSQCSANELNNIHDQEKYYRREIGSKQKHWYTVFCNRWLALL</sequence>
<protein>
    <submittedName>
        <fullName evidence="3">Solute carrier family 12 member 8</fullName>
    </submittedName>
</protein>
<accession>A0A087TCZ3</accession>
<keyword evidence="2" id="KW-0812">Transmembrane</keyword>
<evidence type="ECO:0000256" key="1">
    <source>
        <dbReference type="SAM" id="MobiDB-lite"/>
    </source>
</evidence>
<dbReference type="EMBL" id="KK114644">
    <property type="protein sequence ID" value="KFM62982.1"/>
    <property type="molecule type" value="Genomic_DNA"/>
</dbReference>
<keyword evidence="2" id="KW-1133">Transmembrane helix</keyword>
<proteinExistence type="predicted"/>
<feature type="region of interest" description="Disordered" evidence="1">
    <location>
        <begin position="96"/>
        <end position="128"/>
    </location>
</feature>
<feature type="transmembrane region" description="Helical" evidence="2">
    <location>
        <begin position="12"/>
        <end position="33"/>
    </location>
</feature>
<keyword evidence="4" id="KW-1185">Reference proteome</keyword>
<evidence type="ECO:0000313" key="4">
    <source>
        <dbReference type="Proteomes" id="UP000054359"/>
    </source>
</evidence>
<gene>
    <name evidence="3" type="ORF">X975_23303</name>
</gene>
<dbReference type="OrthoDB" id="2020542at2759"/>
<reference evidence="3 4" key="1">
    <citation type="submission" date="2013-11" db="EMBL/GenBank/DDBJ databases">
        <title>Genome sequencing of Stegodyphus mimosarum.</title>
        <authorList>
            <person name="Bechsgaard J."/>
        </authorList>
    </citation>
    <scope>NUCLEOTIDE SEQUENCE [LARGE SCALE GENOMIC DNA]</scope>
</reference>
<name>A0A087TCZ3_STEMI</name>
<dbReference type="STRING" id="407821.A0A087TCZ3"/>
<feature type="non-terminal residue" evidence="3">
    <location>
        <position position="169"/>
    </location>
</feature>